<protein>
    <submittedName>
        <fullName evidence="1">Uncharacterized protein</fullName>
    </submittedName>
</protein>
<keyword evidence="2" id="KW-1185">Reference proteome</keyword>
<gene>
    <name evidence="1" type="ORF">MILVUS5_LOCUS4149</name>
</gene>
<dbReference type="EMBL" id="CASHSV030000001">
    <property type="protein sequence ID" value="CAJ2632965.1"/>
    <property type="molecule type" value="Genomic_DNA"/>
</dbReference>
<proteinExistence type="predicted"/>
<accession>A0ACB0ILB4</accession>
<comment type="caution">
    <text evidence="1">The sequence shown here is derived from an EMBL/GenBank/DDBJ whole genome shotgun (WGS) entry which is preliminary data.</text>
</comment>
<reference evidence="1" key="1">
    <citation type="submission" date="2023-10" db="EMBL/GenBank/DDBJ databases">
        <authorList>
            <person name="Rodriguez Cubillos JULIANA M."/>
            <person name="De Vega J."/>
        </authorList>
    </citation>
    <scope>NUCLEOTIDE SEQUENCE</scope>
</reference>
<name>A0ACB0ILB4_TRIPR</name>
<sequence>MADSSNYLQPSIPKFDGHYDHWSMLMENLLRSKEYWSLIEDGVIEAPAGATQDQIQAARKSKLKDLKAKNFLFQAIERSILETILTRESNDTTTMIVDQLQSSLLVQEQRMKHQKDEQEQILKVSNGGRGSGGRGDNSNARGRGRGRGRGGRGAKFNKELVECYKCHKLGHFQSECPNWEEDNAEYAEFDDRGEILLMAQGTKSNESQDSTISDAKNELWFLDSGCSNHMVGNKNWLFEYDGTFKDSVKLGDDSKMAVEGKGNLKLHIEGFTQVLTNVYYLPGLKNNLLSIGQLQQKNLTVIFKNDTCKVFHEEKGLIMATHMTMNRMFVIKAPVIVPHCMNASSDSNDNANLWHQRYGHLSFKGMNMLAHKEMVIGLPKLKQPKEECSNCMKGKQQRQNVPKKSSWRASTKLELVHSDICGPINPESNGRKRYFITFTDDLSRRTWIYFMNEKSEALAMFKKFKVMVENEAKESIQCLRTDRGGEYTSNEFSKFCDLHGIKRQLTAAYTPHQNGVSERKNRTIMNMVRCMLSERSVPKTFWPEAVNWSVYLLNRSPTFAVKDVTPEEAWSGIKPSVSHFKKFGCIAYVHIPDNLRKKLDDKSIICVHLETCSTSSHHDHSNDAQVHAPDDASNASNPLSEEMDLTVSDSEEEGNNEVNELGKRVSRKPGYLNDYEVGDYEAGESSDSQAFFSPSEDPMTYNDAAKRDVWKKAMDTEIAAIESNDTWELTHLPAGAKKIGVKWVYKTKYNEEGKIEKHKARLVAKGYSQQHDIDYNEVFAPVARWDTIRTILAIAATNHWYVFQLDVKSVFLHGELDETVYVEQPLGYQKKEKEMVYRLKKSLYGLKQAPRAWYSKIEAYFCREGFVKCTHEHTLFVKKESDGRIIIVSLYVDDLIFTGNDQNLFDKFKTSMERNFAMTDLGKMRYFLGIEVKQTKEGIFMFQQKYACEVLKRFNMESCNSVCNPIVPGNKLKKDEDGIACDSTSYKQMVGCLMYLLATRPDLAFSVCLVARFMERPTELHVAAVKRILRYVKGTVSYGLWFEKGKDDELVGWSDSDYAGDLDDRKSTSGYVFMIGSKAVSWCSKKQPIVTLSTTEAEFIAAANCACQAIWLSRILDHISSWKKDCITLYCDNSSTIKLSKNPVMHGRSKHIDVRFHFLRDLTKDGKVQLLHCSSFEQTADIMTKALSLESFCKFRDMLGLCKLEDIN</sequence>
<dbReference type="Proteomes" id="UP001177021">
    <property type="component" value="Unassembled WGS sequence"/>
</dbReference>
<evidence type="ECO:0000313" key="1">
    <source>
        <dbReference type="EMBL" id="CAJ2632965.1"/>
    </source>
</evidence>
<organism evidence="1 2">
    <name type="scientific">Trifolium pratense</name>
    <name type="common">Red clover</name>
    <dbReference type="NCBI Taxonomy" id="57577"/>
    <lineage>
        <taxon>Eukaryota</taxon>
        <taxon>Viridiplantae</taxon>
        <taxon>Streptophyta</taxon>
        <taxon>Embryophyta</taxon>
        <taxon>Tracheophyta</taxon>
        <taxon>Spermatophyta</taxon>
        <taxon>Magnoliopsida</taxon>
        <taxon>eudicotyledons</taxon>
        <taxon>Gunneridae</taxon>
        <taxon>Pentapetalae</taxon>
        <taxon>rosids</taxon>
        <taxon>fabids</taxon>
        <taxon>Fabales</taxon>
        <taxon>Fabaceae</taxon>
        <taxon>Papilionoideae</taxon>
        <taxon>50 kb inversion clade</taxon>
        <taxon>NPAAA clade</taxon>
        <taxon>Hologalegina</taxon>
        <taxon>IRL clade</taxon>
        <taxon>Trifolieae</taxon>
        <taxon>Trifolium</taxon>
    </lineage>
</organism>
<evidence type="ECO:0000313" key="2">
    <source>
        <dbReference type="Proteomes" id="UP001177021"/>
    </source>
</evidence>